<name>A0A1I2A0G9_9BACT</name>
<keyword evidence="1" id="KW-0472">Membrane</keyword>
<sequence length="419" mass="47808">METKIKESIDNPEQLEKLYRADKKNFEKSFFCIYPEIADSKIADFWKVRLEFDARSEAKSGTRKTDVYFLIITCFVTGFLIKIPQIFNVELNDYFFYEKNAGLILFLGLSAYTFLTKMQINYKHQITSIIVFGLSAIYINLLPSNRDSDSINLAYLHLPLFLWCFYGLIFIDFDIKDKTKRIDYIKYNGDIAILTAIILVAGGILTVITIGLFSAIDLNIEEFYFENIVIIGAVSSPIVATYIVKNFPSVTNKLAPIIATIFSPLVLITLIIYLITVVNTGKDPYNDRDFLVVFNIMLLGVMGIIVFSVSEASENRRRSFNELTLFILSIVTLIIDLIALSAILYRLGEFGFTPNRTAVLGSNLLIFGHLVLIMLDLYKVGFKENDIKTVELTISKYLPVYAVWTIFVTFVLPFIFELK</sequence>
<dbReference type="OrthoDB" id="637094at2"/>
<feature type="transmembrane region" description="Helical" evidence="1">
    <location>
        <begin position="153"/>
        <end position="171"/>
    </location>
</feature>
<feature type="transmembrane region" description="Helical" evidence="1">
    <location>
        <begin position="323"/>
        <end position="345"/>
    </location>
</feature>
<proteinExistence type="predicted"/>
<feature type="transmembrane region" description="Helical" evidence="1">
    <location>
        <begin position="256"/>
        <end position="278"/>
    </location>
</feature>
<keyword evidence="1" id="KW-0812">Transmembrane</keyword>
<organism evidence="2 3">
    <name type="scientific">Thermophagus xiamenensis</name>
    <dbReference type="NCBI Taxonomy" id="385682"/>
    <lineage>
        <taxon>Bacteria</taxon>
        <taxon>Pseudomonadati</taxon>
        <taxon>Bacteroidota</taxon>
        <taxon>Bacteroidia</taxon>
        <taxon>Marinilabiliales</taxon>
        <taxon>Marinilabiliaceae</taxon>
        <taxon>Thermophagus</taxon>
    </lineage>
</organism>
<feature type="transmembrane region" description="Helical" evidence="1">
    <location>
        <begin position="398"/>
        <end position="416"/>
    </location>
</feature>
<gene>
    <name evidence="2" type="ORF">SAMN05444380_11081</name>
</gene>
<dbReference type="eggNOG" id="ENOG502Z81H">
    <property type="taxonomic scope" value="Bacteria"/>
</dbReference>
<feature type="transmembrane region" description="Helical" evidence="1">
    <location>
        <begin position="228"/>
        <end position="244"/>
    </location>
</feature>
<evidence type="ECO:0008006" key="4">
    <source>
        <dbReference type="Google" id="ProtNLM"/>
    </source>
</evidence>
<feature type="transmembrane region" description="Helical" evidence="1">
    <location>
        <begin position="99"/>
        <end position="115"/>
    </location>
</feature>
<evidence type="ECO:0000256" key="1">
    <source>
        <dbReference type="SAM" id="Phobius"/>
    </source>
</evidence>
<reference evidence="2 3" key="1">
    <citation type="submission" date="2016-10" db="EMBL/GenBank/DDBJ databases">
        <authorList>
            <person name="de Groot N.N."/>
        </authorList>
    </citation>
    <scope>NUCLEOTIDE SEQUENCE [LARGE SCALE GENOMIC DNA]</scope>
    <source>
        <strain evidence="2 3">DSM 19012</strain>
    </source>
</reference>
<feature type="transmembrane region" description="Helical" evidence="1">
    <location>
        <begin position="357"/>
        <end position="378"/>
    </location>
</feature>
<feature type="transmembrane region" description="Helical" evidence="1">
    <location>
        <begin position="290"/>
        <end position="311"/>
    </location>
</feature>
<dbReference type="RefSeq" id="WP_010527212.1">
    <property type="nucleotide sequence ID" value="NZ_AFSL01000039.1"/>
</dbReference>
<dbReference type="EMBL" id="FONA01000010">
    <property type="protein sequence ID" value="SFE37462.1"/>
    <property type="molecule type" value="Genomic_DNA"/>
</dbReference>
<evidence type="ECO:0000313" key="2">
    <source>
        <dbReference type="EMBL" id="SFE37462.1"/>
    </source>
</evidence>
<dbReference type="Proteomes" id="UP000181976">
    <property type="component" value="Unassembled WGS sequence"/>
</dbReference>
<keyword evidence="1" id="KW-1133">Transmembrane helix</keyword>
<keyword evidence="3" id="KW-1185">Reference proteome</keyword>
<feature type="transmembrane region" description="Helical" evidence="1">
    <location>
        <begin position="122"/>
        <end position="141"/>
    </location>
</feature>
<protein>
    <recommendedName>
        <fullName evidence="4">DUF4153 domain-containing protein</fullName>
    </recommendedName>
</protein>
<dbReference type="AlphaFoldDB" id="A0A1I2A0G9"/>
<feature type="transmembrane region" description="Helical" evidence="1">
    <location>
        <begin position="67"/>
        <end position="87"/>
    </location>
</feature>
<evidence type="ECO:0000313" key="3">
    <source>
        <dbReference type="Proteomes" id="UP000181976"/>
    </source>
</evidence>
<accession>A0A1I2A0G9</accession>
<feature type="transmembrane region" description="Helical" evidence="1">
    <location>
        <begin position="191"/>
        <end position="216"/>
    </location>
</feature>
<dbReference type="InParanoid" id="A0A1I2A0G9"/>